<reference evidence="9 10" key="1">
    <citation type="submission" date="2021-03" db="EMBL/GenBank/DDBJ databases">
        <title>Genomic Encyclopedia of Type Strains, Phase IV (KMG-IV): sequencing the most valuable type-strain genomes for metagenomic binning, comparative biology and taxonomic classification.</title>
        <authorList>
            <person name="Goeker M."/>
        </authorList>
    </citation>
    <scope>NUCLEOTIDE SEQUENCE [LARGE SCALE GENOMIC DNA]</scope>
    <source>
        <strain evidence="9 10">DSM 21600</strain>
    </source>
</reference>
<evidence type="ECO:0000256" key="7">
    <source>
        <dbReference type="SAM" id="Phobius"/>
    </source>
</evidence>
<dbReference type="PANTHER" id="PTHR42878:SF15">
    <property type="entry name" value="BACTERIOPHYTOCHROME"/>
    <property type="match status" value="1"/>
</dbReference>
<gene>
    <name evidence="9" type="ORF">J2Z17_002907</name>
</gene>
<dbReference type="PANTHER" id="PTHR42878">
    <property type="entry name" value="TWO-COMPONENT HISTIDINE KINASE"/>
    <property type="match status" value="1"/>
</dbReference>
<feature type="transmembrane region" description="Helical" evidence="7">
    <location>
        <begin position="184"/>
        <end position="208"/>
    </location>
</feature>
<dbReference type="Pfam" id="PF02518">
    <property type="entry name" value="HATPase_c"/>
    <property type="match status" value="1"/>
</dbReference>
<dbReference type="PRINTS" id="PR00344">
    <property type="entry name" value="BCTRLSENSOR"/>
</dbReference>
<evidence type="ECO:0000259" key="8">
    <source>
        <dbReference type="PROSITE" id="PS50109"/>
    </source>
</evidence>
<keyword evidence="6" id="KW-0175">Coiled coil</keyword>
<dbReference type="InterPro" id="IPR050351">
    <property type="entry name" value="BphY/WalK/GraS-like"/>
</dbReference>
<dbReference type="EC" id="2.7.13.3" evidence="2"/>
<evidence type="ECO:0000256" key="5">
    <source>
        <dbReference type="ARBA" id="ARBA00022777"/>
    </source>
</evidence>
<dbReference type="GO" id="GO:0016301">
    <property type="term" value="F:kinase activity"/>
    <property type="evidence" value="ECO:0007669"/>
    <property type="project" value="UniProtKB-KW"/>
</dbReference>
<dbReference type="CDD" id="cd19410">
    <property type="entry name" value="HK9-like_sensor"/>
    <property type="match status" value="1"/>
</dbReference>
<dbReference type="Proteomes" id="UP000759443">
    <property type="component" value="Unassembled WGS sequence"/>
</dbReference>
<evidence type="ECO:0000256" key="6">
    <source>
        <dbReference type="SAM" id="Coils"/>
    </source>
</evidence>
<comment type="catalytic activity">
    <reaction evidence="1">
        <text>ATP + protein L-histidine = ADP + protein N-phospho-L-histidine.</text>
        <dbReference type="EC" id="2.7.13.3"/>
    </reaction>
</comment>
<feature type="domain" description="Histidine kinase" evidence="8">
    <location>
        <begin position="252"/>
        <end position="489"/>
    </location>
</feature>
<evidence type="ECO:0000256" key="1">
    <source>
        <dbReference type="ARBA" id="ARBA00000085"/>
    </source>
</evidence>
<evidence type="ECO:0000256" key="4">
    <source>
        <dbReference type="ARBA" id="ARBA00022679"/>
    </source>
</evidence>
<protein>
    <recommendedName>
        <fullName evidence="2">histidine kinase</fullName>
        <ecNumber evidence="2">2.7.13.3</ecNumber>
    </recommendedName>
</protein>
<feature type="transmembrane region" description="Helical" evidence="7">
    <location>
        <begin position="12"/>
        <end position="34"/>
    </location>
</feature>
<feature type="coiled-coil region" evidence="6">
    <location>
        <begin position="207"/>
        <end position="245"/>
    </location>
</feature>
<dbReference type="Gene3D" id="1.10.287.130">
    <property type="match status" value="1"/>
</dbReference>
<dbReference type="InterPro" id="IPR003594">
    <property type="entry name" value="HATPase_dom"/>
</dbReference>
<dbReference type="CDD" id="cd00082">
    <property type="entry name" value="HisKA"/>
    <property type="match status" value="1"/>
</dbReference>
<dbReference type="EMBL" id="JAGGJU010000007">
    <property type="protein sequence ID" value="MBP1851462.1"/>
    <property type="molecule type" value="Genomic_DNA"/>
</dbReference>
<accession>A0ABS4E0J5</accession>
<evidence type="ECO:0000256" key="3">
    <source>
        <dbReference type="ARBA" id="ARBA00022553"/>
    </source>
</evidence>
<dbReference type="RefSeq" id="WP_209946194.1">
    <property type="nucleotide sequence ID" value="NZ_JAGGJU010000007.1"/>
</dbReference>
<organism evidence="9 10">
    <name type="scientific">Rhizobium halophytocola</name>
    <dbReference type="NCBI Taxonomy" id="735519"/>
    <lineage>
        <taxon>Bacteria</taxon>
        <taxon>Pseudomonadati</taxon>
        <taxon>Pseudomonadota</taxon>
        <taxon>Alphaproteobacteria</taxon>
        <taxon>Hyphomicrobiales</taxon>
        <taxon>Rhizobiaceae</taxon>
        <taxon>Rhizobium/Agrobacterium group</taxon>
        <taxon>Rhizobium</taxon>
    </lineage>
</organism>
<dbReference type="InterPro" id="IPR005467">
    <property type="entry name" value="His_kinase_dom"/>
</dbReference>
<dbReference type="Gene3D" id="3.30.565.10">
    <property type="entry name" value="Histidine kinase-like ATPase, C-terminal domain"/>
    <property type="match status" value="1"/>
</dbReference>
<comment type="caution">
    <text evidence="9">The sequence shown here is derived from an EMBL/GenBank/DDBJ whole genome shotgun (WGS) entry which is preliminary data.</text>
</comment>
<dbReference type="InterPro" id="IPR003661">
    <property type="entry name" value="HisK_dim/P_dom"/>
</dbReference>
<keyword evidence="7" id="KW-0812">Transmembrane</keyword>
<name>A0ABS4E0J5_9HYPH</name>
<dbReference type="SUPFAM" id="SSF55874">
    <property type="entry name" value="ATPase domain of HSP90 chaperone/DNA topoisomerase II/histidine kinase"/>
    <property type="match status" value="1"/>
</dbReference>
<keyword evidence="3" id="KW-0597">Phosphoprotein</keyword>
<dbReference type="PROSITE" id="PS50109">
    <property type="entry name" value="HIS_KIN"/>
    <property type="match status" value="1"/>
</dbReference>
<dbReference type="CDD" id="cd00075">
    <property type="entry name" value="HATPase"/>
    <property type="match status" value="1"/>
</dbReference>
<dbReference type="Pfam" id="PF05227">
    <property type="entry name" value="CHASE3"/>
    <property type="match status" value="1"/>
</dbReference>
<evidence type="ECO:0000313" key="9">
    <source>
        <dbReference type="EMBL" id="MBP1851462.1"/>
    </source>
</evidence>
<dbReference type="SMART" id="SM00387">
    <property type="entry name" value="HATPase_c"/>
    <property type="match status" value="1"/>
</dbReference>
<keyword evidence="10" id="KW-1185">Reference proteome</keyword>
<evidence type="ECO:0000313" key="10">
    <source>
        <dbReference type="Proteomes" id="UP000759443"/>
    </source>
</evidence>
<keyword evidence="5 9" id="KW-0418">Kinase</keyword>
<keyword evidence="4" id="KW-0808">Transferase</keyword>
<keyword evidence="7" id="KW-1133">Transmembrane helix</keyword>
<dbReference type="SUPFAM" id="SSF47384">
    <property type="entry name" value="Homodimeric domain of signal transducing histidine kinase"/>
    <property type="match status" value="1"/>
</dbReference>
<dbReference type="InterPro" id="IPR007891">
    <property type="entry name" value="CHASE3"/>
</dbReference>
<proteinExistence type="predicted"/>
<dbReference type="InterPro" id="IPR036097">
    <property type="entry name" value="HisK_dim/P_sf"/>
</dbReference>
<keyword evidence="7" id="KW-0472">Membrane</keyword>
<evidence type="ECO:0000256" key="2">
    <source>
        <dbReference type="ARBA" id="ARBA00012438"/>
    </source>
</evidence>
<dbReference type="InterPro" id="IPR004358">
    <property type="entry name" value="Sig_transdc_His_kin-like_C"/>
</dbReference>
<sequence>MSANNATFVRSTLLMLAMATALLLAIVVSSLYLVDRNGATFDQIEAERLIGRSAADLLQTLTDAETGQRGYIIARDDSFLAPYEDAQAEIARSREELAKSVDGHPALAGRMSRLNDLVDKKLNELVKTLNLAKTGQDDEAVAVIKTEYGRQLMDQIREILDSFKDRAEGNASLGVRQQRESNDLLRWITIGSALAIAIVMSGAIFVIAQHVRALSQARREVEALNEGLEERVNERTEDLIKANQEIQRFAYIVTHDLRAPLVNVMGFTAELETSLQSLQAYVLADDTQPSVEQIKEARLAASEDLPEAIAFIRSSTKKMDGLINAILKISRDGKRQLKPEHIGLTELMERTAESVYHQVTDAGGEISVDAKVKTIVTDRFSLEQILGNLFDNAVKYKHPERPLNLTVRSLPDSRGMMRIEVEDNGRGIADADHERIFELFRRSGTQDQTGEGIGLAHVQSLARNLGGDITVRSQLNEGSTFVLRLPPDLTRVVRSG</sequence>
<dbReference type="InterPro" id="IPR036890">
    <property type="entry name" value="HATPase_C_sf"/>
</dbReference>